<evidence type="ECO:0008006" key="3">
    <source>
        <dbReference type="Google" id="ProtNLM"/>
    </source>
</evidence>
<protein>
    <recommendedName>
        <fullName evidence="3">Glycosyl transferase</fullName>
    </recommendedName>
</protein>
<dbReference type="EMBL" id="QUAE01000025">
    <property type="protein sequence ID" value="REJ06492.1"/>
    <property type="molecule type" value="Genomic_DNA"/>
</dbReference>
<dbReference type="InterPro" id="IPR046733">
    <property type="entry name" value="DUF6625"/>
</dbReference>
<name>A0A3E0J0X0_9BACI</name>
<keyword evidence="2" id="KW-1185">Reference proteome</keyword>
<evidence type="ECO:0000313" key="2">
    <source>
        <dbReference type="Proteomes" id="UP000256305"/>
    </source>
</evidence>
<gene>
    <name evidence="1" type="ORF">DYE48_18555</name>
</gene>
<dbReference type="Pfam" id="PF20330">
    <property type="entry name" value="DUF6625"/>
    <property type="match status" value="1"/>
</dbReference>
<reference evidence="1 2" key="1">
    <citation type="submission" date="2018-08" db="EMBL/GenBank/DDBJ databases">
        <title>Genome sequence of Halobacillus trueperi KCTC 3686.</title>
        <authorList>
            <person name="Cho K.H."/>
            <person name="Kwak M.-J."/>
            <person name="Kim B.-Y."/>
            <person name="Chun J."/>
        </authorList>
    </citation>
    <scope>NUCLEOTIDE SEQUENCE [LARGE SCALE GENOMIC DNA]</scope>
    <source>
        <strain evidence="1 2">KCTC 3686</strain>
    </source>
</reference>
<evidence type="ECO:0000313" key="1">
    <source>
        <dbReference type="EMBL" id="REJ06492.1"/>
    </source>
</evidence>
<organism evidence="1 2">
    <name type="scientific">Halobacillus trueperi</name>
    <dbReference type="NCBI Taxonomy" id="156205"/>
    <lineage>
        <taxon>Bacteria</taxon>
        <taxon>Bacillati</taxon>
        <taxon>Bacillota</taxon>
        <taxon>Bacilli</taxon>
        <taxon>Bacillales</taxon>
        <taxon>Bacillaceae</taxon>
        <taxon>Halobacillus</taxon>
    </lineage>
</organism>
<dbReference type="AlphaFoldDB" id="A0A3E0J0X0"/>
<proteinExistence type="predicted"/>
<comment type="caution">
    <text evidence="1">The sequence shown here is derived from an EMBL/GenBank/DDBJ whole genome shotgun (WGS) entry which is preliminary data.</text>
</comment>
<sequence length="304" mass="36659">MKKILIIIPYFGKWPSWFNLYIESCKHNPSIDWLFFTDCDEPENKAENVKFHKITFSDYKKIVQKRLMINFNPSSSYKLCDLKPALGYIHQEYLSGYDFFGYGDIDLIYGDIKSIYTDDLLSKYEVLSTHENFLSGHFALLKNTKKYREYFKKVKNWRGILESDKHVAFDEFYFGIMLAGRYRILSKILGKENRLIANLRRLRHAKKRFLFREEYTTPYTRMPWIDGEVWEDHPTEWYWHNGQLTNEKNGNKKFLYFHFMNWKPNSVHLRGKKPIWRDMNDIISGNYEQYTQGFKINKNGFLVL</sequence>
<accession>A0A3E0J0X0</accession>
<dbReference type="RefSeq" id="WP_115824864.1">
    <property type="nucleotide sequence ID" value="NZ_QUAE01000025.1"/>
</dbReference>
<dbReference type="Proteomes" id="UP000256305">
    <property type="component" value="Unassembled WGS sequence"/>
</dbReference>